<evidence type="ECO:0000256" key="2">
    <source>
        <dbReference type="ARBA" id="ARBA00022692"/>
    </source>
</evidence>
<dbReference type="EMBL" id="JARJBC010000006">
    <property type="protein sequence ID" value="MDF3290055.1"/>
    <property type="molecule type" value="Genomic_DNA"/>
</dbReference>
<feature type="transmembrane region" description="Helical" evidence="6">
    <location>
        <begin position="374"/>
        <end position="395"/>
    </location>
</feature>
<feature type="transmembrane region" description="Helical" evidence="6">
    <location>
        <begin position="172"/>
        <end position="197"/>
    </location>
</feature>
<feature type="transmembrane region" description="Helical" evidence="6">
    <location>
        <begin position="328"/>
        <end position="353"/>
    </location>
</feature>
<keyword evidence="2 6" id="KW-0812">Transmembrane</keyword>
<feature type="transmembrane region" description="Helical" evidence="6">
    <location>
        <begin position="111"/>
        <end position="133"/>
    </location>
</feature>
<dbReference type="RefSeq" id="WP_276093521.1">
    <property type="nucleotide sequence ID" value="NZ_JARJBC010000006.1"/>
</dbReference>
<evidence type="ECO:0000256" key="3">
    <source>
        <dbReference type="ARBA" id="ARBA00022989"/>
    </source>
</evidence>
<evidence type="ECO:0000256" key="4">
    <source>
        <dbReference type="ARBA" id="ARBA00023136"/>
    </source>
</evidence>
<reference evidence="7 8" key="1">
    <citation type="submission" date="2023-03" db="EMBL/GenBank/DDBJ databases">
        <title>Draft genome sequence of Streptomyces sp. RB6PN23 isolated from peat swamp forest in Thailand.</title>
        <authorList>
            <person name="Klaysubun C."/>
            <person name="Duangmal K."/>
        </authorList>
    </citation>
    <scope>NUCLEOTIDE SEQUENCE [LARGE SCALE GENOMIC DNA]</scope>
    <source>
        <strain evidence="7 8">RB6PN23</strain>
    </source>
</reference>
<keyword evidence="8" id="KW-1185">Reference proteome</keyword>
<dbReference type="Pfam" id="PF13520">
    <property type="entry name" value="AA_permease_2"/>
    <property type="match status" value="1"/>
</dbReference>
<sequence length="691" mass="75161">MSNLTDLPKRILIGRALRSDRLGETLLPKRIALPVFASDPLSSVAYAPGEVLIVLSMAGVSAYHLSPWITVAIVVLMFTVVASYRQNVHAYPSGGGDYEVATTNLGPRAGLTVASALLVDYVMTVAVSISSGIENLGSAVPFVIEHKVLCALAVIAVLTLMNLRGVRESGTIFAIPTYAFVGGVCLMIIWGAVRALVLDAHMRAPTADLTIHAETQGIAGFAMVFLLLRAFSSGCAALTGVEAISNGVPAFRKPKSRNAATTLALMGGLAVVMFVGIITLALTTRVRMAEYPATDLLRDGHPVGPGFVQNPVITQVAAAVFGDGSIPFVFLSAVTALVLFLAANTAYNGFPVLGSILAQDRYLPRQLHTRGDRLAFSNGIVALALFAGLLVYLYGADSTRLLQLYIVGVFVSFTLSQTGMVRHWNRHLATETDPAERRRMIRSRAINTFGAFLTALVLVIVLLTKFTHGAWVAVVGMAVFYLLMTGIRRHYDSVSEELSVAEDPDDQTAAPSRVHSIVLVSKLHKPTLRALSYAKLFRSDTLEALSINVDPAETELLQREWERRDLDVPLRVLDSPYREITRPIVEYVRDVRRHSPCEVVSVYIPEYVVGRWYEHLLHNQSALRLKGRLLFTPGVMVTSVPWQLDSSVRAKNRSRGRRDWSAPGSVRRGQVSAPRRSGEAERPVGGERSGT</sequence>
<feature type="transmembrane region" description="Helical" evidence="6">
    <location>
        <begin position="445"/>
        <end position="463"/>
    </location>
</feature>
<name>A0ABT5ZJP7_9ACTN</name>
<keyword evidence="3 6" id="KW-1133">Transmembrane helix</keyword>
<dbReference type="Proteomes" id="UP001216579">
    <property type="component" value="Unassembled WGS sequence"/>
</dbReference>
<feature type="transmembrane region" description="Helical" evidence="6">
    <location>
        <begin position="217"/>
        <end position="241"/>
    </location>
</feature>
<evidence type="ECO:0000256" key="1">
    <source>
        <dbReference type="ARBA" id="ARBA00004141"/>
    </source>
</evidence>
<comment type="caution">
    <text evidence="7">The sequence shown here is derived from an EMBL/GenBank/DDBJ whole genome shotgun (WGS) entry which is preliminary data.</text>
</comment>
<accession>A0ABT5ZJP7</accession>
<evidence type="ECO:0000256" key="6">
    <source>
        <dbReference type="SAM" id="Phobius"/>
    </source>
</evidence>
<evidence type="ECO:0000313" key="7">
    <source>
        <dbReference type="EMBL" id="MDF3290055.1"/>
    </source>
</evidence>
<comment type="subcellular location">
    <subcellularLocation>
        <location evidence="1">Membrane</location>
        <topology evidence="1">Multi-pass membrane protein</topology>
    </subcellularLocation>
</comment>
<dbReference type="Gene3D" id="1.20.1740.10">
    <property type="entry name" value="Amino acid/polyamine transporter I"/>
    <property type="match status" value="1"/>
</dbReference>
<dbReference type="PANTHER" id="PTHR47704:SF1">
    <property type="entry name" value="POTASSIUM TRANSPORTER KIMA"/>
    <property type="match status" value="1"/>
</dbReference>
<feature type="region of interest" description="Disordered" evidence="5">
    <location>
        <begin position="653"/>
        <end position="691"/>
    </location>
</feature>
<feature type="compositionally biased region" description="Basic and acidic residues" evidence="5">
    <location>
        <begin position="676"/>
        <end position="691"/>
    </location>
</feature>
<evidence type="ECO:0000313" key="8">
    <source>
        <dbReference type="Proteomes" id="UP001216579"/>
    </source>
</evidence>
<feature type="transmembrane region" description="Helical" evidence="6">
    <location>
        <begin position="65"/>
        <end position="84"/>
    </location>
</feature>
<dbReference type="InterPro" id="IPR002293">
    <property type="entry name" value="AA/rel_permease1"/>
</dbReference>
<feature type="transmembrane region" description="Helical" evidence="6">
    <location>
        <begin position="262"/>
        <end position="282"/>
    </location>
</feature>
<organism evidence="7 8">
    <name type="scientific">Streptomyces silvisoli</name>
    <dbReference type="NCBI Taxonomy" id="3034235"/>
    <lineage>
        <taxon>Bacteria</taxon>
        <taxon>Bacillati</taxon>
        <taxon>Actinomycetota</taxon>
        <taxon>Actinomycetes</taxon>
        <taxon>Kitasatosporales</taxon>
        <taxon>Streptomycetaceae</taxon>
        <taxon>Streptomyces</taxon>
    </lineage>
</organism>
<protein>
    <submittedName>
        <fullName evidence="7">APC family permease</fullName>
    </submittedName>
</protein>
<gene>
    <name evidence="7" type="ORF">P3G67_12525</name>
</gene>
<feature type="transmembrane region" description="Helical" evidence="6">
    <location>
        <begin position="139"/>
        <end position="160"/>
    </location>
</feature>
<feature type="transmembrane region" description="Helical" evidence="6">
    <location>
        <begin position="401"/>
        <end position="424"/>
    </location>
</feature>
<evidence type="ECO:0000256" key="5">
    <source>
        <dbReference type="SAM" id="MobiDB-lite"/>
    </source>
</evidence>
<keyword evidence="4 6" id="KW-0472">Membrane</keyword>
<dbReference type="PANTHER" id="PTHR47704">
    <property type="entry name" value="POTASSIUM TRANSPORTER KIMA"/>
    <property type="match status" value="1"/>
</dbReference>
<feature type="transmembrane region" description="Helical" evidence="6">
    <location>
        <begin position="469"/>
        <end position="487"/>
    </location>
</feature>
<proteinExistence type="predicted"/>
<dbReference type="InterPro" id="IPR053153">
    <property type="entry name" value="APC_K+_Transporter"/>
</dbReference>